<dbReference type="InterPro" id="IPR050417">
    <property type="entry name" value="Sugar_Epim/Isomerase"/>
</dbReference>
<dbReference type="GO" id="GO:0016853">
    <property type="term" value="F:isomerase activity"/>
    <property type="evidence" value="ECO:0007669"/>
    <property type="project" value="UniProtKB-KW"/>
</dbReference>
<feature type="domain" description="Xylose isomerase-like TIM barrel" evidence="2">
    <location>
        <begin position="10"/>
        <end position="251"/>
    </location>
</feature>
<dbReference type="PANTHER" id="PTHR43489">
    <property type="entry name" value="ISOMERASE"/>
    <property type="match status" value="1"/>
</dbReference>
<evidence type="ECO:0000256" key="1">
    <source>
        <dbReference type="ARBA" id="ARBA00023235"/>
    </source>
</evidence>
<dbReference type="PANTHER" id="PTHR43489:SF7">
    <property type="entry name" value="3-DEHYDRO-D-GULOSIDE 4-EPIMERASE-RELATED"/>
    <property type="match status" value="1"/>
</dbReference>
<dbReference type="Proteomes" id="UP000824056">
    <property type="component" value="Unassembled WGS sequence"/>
</dbReference>
<sequence>MQDMEKTLLQVKSTGADVFEFFPTQAMMDADKEKIEDLKKMLAEMEIEPVFTFGYPQGWDILSEEEEISQKAIQYLQKAIKGIGLLGGKQIGGIVYGNWPADYTRNPIEPEEKKRKTQRCIQVMKQVVRTAEAWDVTVNLEIVNRFEHFLINTVEEGKYICDEVDSRCCKLLLDCFHMNIEEDDIPEAIQSAKGYIGHFHVSEPNRKVPNRCSHVDWTGIGKALKDTEYDGTVVLEPFYKFGGLQGHNMRMWRDLDEDLSIENRVKLAREGIGYIKEKFGG</sequence>
<evidence type="ECO:0000259" key="2">
    <source>
        <dbReference type="Pfam" id="PF01261"/>
    </source>
</evidence>
<accession>A0A9D2JSV7</accession>
<dbReference type="EMBL" id="DXBG01000222">
    <property type="protein sequence ID" value="HIZ66111.1"/>
    <property type="molecule type" value="Genomic_DNA"/>
</dbReference>
<dbReference type="SUPFAM" id="SSF51658">
    <property type="entry name" value="Xylose isomerase-like"/>
    <property type="match status" value="1"/>
</dbReference>
<gene>
    <name evidence="3" type="ORF">H9809_09485</name>
</gene>
<reference evidence="3" key="1">
    <citation type="journal article" date="2021" name="PeerJ">
        <title>Extensive microbial diversity within the chicken gut microbiome revealed by metagenomics and culture.</title>
        <authorList>
            <person name="Gilroy R."/>
            <person name="Ravi A."/>
            <person name="Getino M."/>
            <person name="Pursley I."/>
            <person name="Horton D.L."/>
            <person name="Alikhan N.F."/>
            <person name="Baker D."/>
            <person name="Gharbi K."/>
            <person name="Hall N."/>
            <person name="Watson M."/>
            <person name="Adriaenssens E.M."/>
            <person name="Foster-Nyarko E."/>
            <person name="Jarju S."/>
            <person name="Secka A."/>
            <person name="Antonio M."/>
            <person name="Oren A."/>
            <person name="Chaudhuri R.R."/>
            <person name="La Ragione R."/>
            <person name="Hildebrand F."/>
            <person name="Pallen M.J."/>
        </authorList>
    </citation>
    <scope>NUCLEOTIDE SEQUENCE</scope>
    <source>
        <strain evidence="3">1068</strain>
    </source>
</reference>
<dbReference type="InterPro" id="IPR036237">
    <property type="entry name" value="Xyl_isomerase-like_sf"/>
</dbReference>
<dbReference type="Pfam" id="PF01261">
    <property type="entry name" value="AP_endonuc_2"/>
    <property type="match status" value="1"/>
</dbReference>
<keyword evidence="1 3" id="KW-0413">Isomerase</keyword>
<reference evidence="3" key="2">
    <citation type="submission" date="2021-04" db="EMBL/GenBank/DDBJ databases">
        <authorList>
            <person name="Gilroy R."/>
        </authorList>
    </citation>
    <scope>NUCLEOTIDE SEQUENCE</scope>
    <source>
        <strain evidence="3">1068</strain>
    </source>
</reference>
<evidence type="ECO:0000313" key="3">
    <source>
        <dbReference type="EMBL" id="HIZ66111.1"/>
    </source>
</evidence>
<name>A0A9D2JSV7_9FIRM</name>
<evidence type="ECO:0000313" key="4">
    <source>
        <dbReference type="Proteomes" id="UP000824056"/>
    </source>
</evidence>
<dbReference type="Gene3D" id="3.20.20.150">
    <property type="entry name" value="Divalent-metal-dependent TIM barrel enzymes"/>
    <property type="match status" value="1"/>
</dbReference>
<dbReference type="InterPro" id="IPR013022">
    <property type="entry name" value="Xyl_isomerase-like_TIM-brl"/>
</dbReference>
<comment type="caution">
    <text evidence="3">The sequence shown here is derived from an EMBL/GenBank/DDBJ whole genome shotgun (WGS) entry which is preliminary data.</text>
</comment>
<dbReference type="AlphaFoldDB" id="A0A9D2JSV7"/>
<organism evidence="3 4">
    <name type="scientific">Candidatus Blautia pullicola</name>
    <dbReference type="NCBI Taxonomy" id="2838498"/>
    <lineage>
        <taxon>Bacteria</taxon>
        <taxon>Bacillati</taxon>
        <taxon>Bacillota</taxon>
        <taxon>Clostridia</taxon>
        <taxon>Lachnospirales</taxon>
        <taxon>Lachnospiraceae</taxon>
        <taxon>Blautia</taxon>
    </lineage>
</organism>
<protein>
    <submittedName>
        <fullName evidence="3">Sugar phosphate isomerase/epimerase</fullName>
    </submittedName>
</protein>
<proteinExistence type="predicted"/>